<reference evidence="5 6" key="1">
    <citation type="submission" date="2017-02" db="EMBL/GenBank/DDBJ databases">
        <authorList>
            <person name="Peterson S.W."/>
        </authorList>
    </citation>
    <scope>NUCLEOTIDE SEQUENCE [LARGE SCALE GENOMIC DNA]</scope>
    <source>
        <strain evidence="5 6">ATCC 43324</strain>
    </source>
</reference>
<dbReference type="PANTHER" id="PTHR43085:SF57">
    <property type="entry name" value="CARBOHYDRATE KINASE PFKB DOMAIN-CONTAINING PROTEIN"/>
    <property type="match status" value="1"/>
</dbReference>
<keyword evidence="2" id="KW-0808">Transferase</keyword>
<comment type="similarity">
    <text evidence="1">Belongs to the carbohydrate kinase PfkB family.</text>
</comment>
<organism evidence="5 6">
    <name type="scientific">Segatella oulorum</name>
    <dbReference type="NCBI Taxonomy" id="28136"/>
    <lineage>
        <taxon>Bacteria</taxon>
        <taxon>Pseudomonadati</taxon>
        <taxon>Bacteroidota</taxon>
        <taxon>Bacteroidia</taxon>
        <taxon>Bacteroidales</taxon>
        <taxon>Prevotellaceae</taxon>
        <taxon>Segatella</taxon>
    </lineage>
</organism>
<dbReference type="SUPFAM" id="SSF53613">
    <property type="entry name" value="Ribokinase-like"/>
    <property type="match status" value="1"/>
</dbReference>
<dbReference type="InterPro" id="IPR002173">
    <property type="entry name" value="Carboh/pur_kinase_PfkB_CS"/>
</dbReference>
<dbReference type="PANTHER" id="PTHR43085">
    <property type="entry name" value="HEXOKINASE FAMILY MEMBER"/>
    <property type="match status" value="1"/>
</dbReference>
<keyword evidence="3 5" id="KW-0418">Kinase</keyword>
<evidence type="ECO:0000313" key="6">
    <source>
        <dbReference type="Proteomes" id="UP000190065"/>
    </source>
</evidence>
<dbReference type="GO" id="GO:0016301">
    <property type="term" value="F:kinase activity"/>
    <property type="evidence" value="ECO:0007669"/>
    <property type="project" value="UniProtKB-KW"/>
</dbReference>
<evidence type="ECO:0000256" key="3">
    <source>
        <dbReference type="ARBA" id="ARBA00022777"/>
    </source>
</evidence>
<dbReference type="STRING" id="28136.SAMN02745202_02143"/>
<dbReference type="PROSITE" id="PS00584">
    <property type="entry name" value="PFKB_KINASES_2"/>
    <property type="match status" value="1"/>
</dbReference>
<dbReference type="InterPro" id="IPR029056">
    <property type="entry name" value="Ribokinase-like"/>
</dbReference>
<dbReference type="Proteomes" id="UP000190065">
    <property type="component" value="Unassembled WGS sequence"/>
</dbReference>
<dbReference type="CDD" id="cd01167">
    <property type="entry name" value="bac_FRK"/>
    <property type="match status" value="1"/>
</dbReference>
<name>A0A1T4R8N9_9BACT</name>
<feature type="domain" description="Carbohydrate kinase PfkB" evidence="4">
    <location>
        <begin position="2"/>
        <end position="274"/>
    </location>
</feature>
<dbReference type="eggNOG" id="COG0524">
    <property type="taxonomic scope" value="Bacteria"/>
</dbReference>
<dbReference type="AlphaFoldDB" id="A0A1T4R8N9"/>
<dbReference type="Pfam" id="PF00294">
    <property type="entry name" value="PfkB"/>
    <property type="match status" value="1"/>
</dbReference>
<proteinExistence type="inferred from homology"/>
<evidence type="ECO:0000259" key="4">
    <source>
        <dbReference type="Pfam" id="PF00294"/>
    </source>
</evidence>
<dbReference type="RefSeq" id="WP_078805806.1">
    <property type="nucleotide sequence ID" value="NZ_FUXK01000029.1"/>
</dbReference>
<evidence type="ECO:0000256" key="2">
    <source>
        <dbReference type="ARBA" id="ARBA00022679"/>
    </source>
</evidence>
<protein>
    <submittedName>
        <fullName evidence="5">Fructokinase</fullName>
    </submittedName>
</protein>
<accession>A0A1T4R8N9</accession>
<dbReference type="EMBL" id="FUXK01000029">
    <property type="protein sequence ID" value="SKA12392.1"/>
    <property type="molecule type" value="Genomic_DNA"/>
</dbReference>
<evidence type="ECO:0000313" key="5">
    <source>
        <dbReference type="EMBL" id="SKA12392.1"/>
    </source>
</evidence>
<evidence type="ECO:0000256" key="1">
    <source>
        <dbReference type="ARBA" id="ARBA00010688"/>
    </source>
</evidence>
<dbReference type="Gene3D" id="3.40.1190.20">
    <property type="match status" value="1"/>
</dbReference>
<dbReference type="InterPro" id="IPR011611">
    <property type="entry name" value="PfkB_dom"/>
</dbReference>
<dbReference type="InterPro" id="IPR050306">
    <property type="entry name" value="PfkB_Carbo_kinase"/>
</dbReference>
<gene>
    <name evidence="5" type="ORF">SAMN02745202_02143</name>
</gene>
<sequence length="309" mass="34455">MRKVIGIGETVLDIIFKDNKPVNAVPGGSAFNAIISLGRAGISAHFIGEVGHDRVGTYILDFLKANHVDGSNVEISPEGQSHLSLAFLDEGNNADYLFYKDHAHDLFSMGYPEINRDDIVLFGSFFAVNPIIHAEVNEFLKFAHQKGAILYYDVNFRPSHRHEVMKITPNFIDNLELSTFVRGSHEDFEVLYKQTDAAKVYQNQVKFYCKNFIYTRGSKPVSVFATPQFQKDYDVPPLQPVSTIGAGDNFNAGFIYGLLKEHITLQQIEEGLSAAQWDALIGSAQAFSAACCQDIYNYVSEAFGQKMSM</sequence>